<accession>A0A0R1EZ80</accession>
<dbReference type="SUPFAM" id="SSF55545">
    <property type="entry name" value="beta-N-acetylhexosaminidase-like domain"/>
    <property type="match status" value="1"/>
</dbReference>
<sequence>MAKQTFVISRNTSVITDNMADPVLKNAVDILQRDIQRVTTDQADTNQIDLVLQPDADQKVPDAFAIHDVSPRKVEITAATTRGLMYGALAVSREVLGIDDFWYFMDTPIQKQPTVIWSDFSQHLPDFQTKYRGWFVNDELLIADWQDHDSKAYVWDRIYETLLRVGGNLIVPGTDKESQFHRAGARDMGLIIAHHHAEPLGAEMFARVYPNLEASYLKYPDLFKKLWRDSILEQRGHEVVYGLGFRGQGDRPFWADDTTHEWTDEEKAKVINDTIKLQYDMVQELDPGAQCSVSIYGELTGLFNKGLLKLPQDVIEIWADNGYGKMVSRRQWDDDPRSPVLTIPNKAHRARGIYYHVTFHDLQASSLLTLLPNSPHFVAEEIAKVRKANMDTLELINVGNVKPHILFIREIARSWRRDFQVRSEDGIIKDYVNHYYSEAQKEIADIYQDYFKSPIQYGPHDDQKAGDEFATYLIRKVVKAWMGHYPQLEQMVWLTGDVSLDDQLTKVTQLIDTKYAAWDRLYRRAVQVYADIMGQQPQRLFYNDMLMGIAVHACSLHALRASIEAYRHYQKAEIVHAFLGADEAVRANDEIMRLRRDNPSPKWVDFFHNDAYSNIELNAVKLRRLRSYLRVLGDGPDEDQWERKYLMEPADARVMLLSNTHLALSDDQIAKKLREQLIDEK</sequence>
<keyword evidence="1" id="KW-0378">Hydrolase</keyword>
<dbReference type="GO" id="GO:0005975">
    <property type="term" value="P:carbohydrate metabolic process"/>
    <property type="evidence" value="ECO:0007669"/>
    <property type="project" value="UniProtKB-ARBA"/>
</dbReference>
<reference evidence="2 3" key="1">
    <citation type="journal article" date="2015" name="Genome Announc.">
        <title>Expanding the biotechnology potential of lactobacilli through comparative genomics of 213 strains and associated genera.</title>
        <authorList>
            <person name="Sun Z."/>
            <person name="Harris H.M."/>
            <person name="McCann A."/>
            <person name="Guo C."/>
            <person name="Argimon S."/>
            <person name="Zhang W."/>
            <person name="Yang X."/>
            <person name="Jeffery I.B."/>
            <person name="Cooney J.C."/>
            <person name="Kagawa T.F."/>
            <person name="Liu W."/>
            <person name="Song Y."/>
            <person name="Salvetti E."/>
            <person name="Wrobel A."/>
            <person name="Rasinkangas P."/>
            <person name="Parkhill J."/>
            <person name="Rea M.C."/>
            <person name="O'Sullivan O."/>
            <person name="Ritari J."/>
            <person name="Douillard F.P."/>
            <person name="Paul Ross R."/>
            <person name="Yang R."/>
            <person name="Briner A.E."/>
            <person name="Felis G.E."/>
            <person name="de Vos W.M."/>
            <person name="Barrangou R."/>
            <person name="Klaenhammer T.R."/>
            <person name="Caufield P.W."/>
            <person name="Cui Y."/>
            <person name="Zhang H."/>
            <person name="O'Toole P.W."/>
        </authorList>
    </citation>
    <scope>NUCLEOTIDE SEQUENCE [LARGE SCALE GENOMIC DNA]</scope>
    <source>
        <strain evidence="2 3">DSM 20178</strain>
    </source>
</reference>
<dbReference type="Proteomes" id="UP000051984">
    <property type="component" value="Unassembled WGS sequence"/>
</dbReference>
<dbReference type="EMBL" id="AZCT01000002">
    <property type="protein sequence ID" value="KRK13123.1"/>
    <property type="molecule type" value="Genomic_DNA"/>
</dbReference>
<name>A0A0R1EZ80_LACZE</name>
<dbReference type="Pfam" id="PF15979">
    <property type="entry name" value="Glyco_hydro_115"/>
    <property type="match status" value="1"/>
</dbReference>
<dbReference type="InterPro" id="IPR029018">
    <property type="entry name" value="Hex-like_dom2"/>
</dbReference>
<dbReference type="PANTHER" id="PTHR37842:SF2">
    <property type="entry name" value="GYLCOSYL HYDROLASE 115 C-TERMINAL DOMAIN-CONTAINING PROTEIN"/>
    <property type="match status" value="1"/>
</dbReference>
<gene>
    <name evidence="2" type="ORF">FD51_GL001316</name>
</gene>
<dbReference type="InterPro" id="IPR031924">
    <property type="entry name" value="GH115"/>
</dbReference>
<dbReference type="AlphaFoldDB" id="A0A0R1EZ80"/>
<proteinExistence type="predicted"/>
<dbReference type="GO" id="GO:0016787">
    <property type="term" value="F:hydrolase activity"/>
    <property type="evidence" value="ECO:0007669"/>
    <property type="project" value="UniProtKB-KW"/>
</dbReference>
<dbReference type="RefSeq" id="WP_010490532.1">
    <property type="nucleotide sequence ID" value="NZ_AZCT01000002.1"/>
</dbReference>
<dbReference type="Gene3D" id="3.30.379.10">
    <property type="entry name" value="Chitobiase/beta-hexosaminidase domain 2-like"/>
    <property type="match status" value="1"/>
</dbReference>
<evidence type="ECO:0000313" key="3">
    <source>
        <dbReference type="Proteomes" id="UP000051984"/>
    </source>
</evidence>
<evidence type="ECO:0008006" key="4">
    <source>
        <dbReference type="Google" id="ProtNLM"/>
    </source>
</evidence>
<comment type="caution">
    <text evidence="2">The sequence shown here is derived from an EMBL/GenBank/DDBJ whole genome shotgun (WGS) entry which is preliminary data.</text>
</comment>
<dbReference type="PATRIC" id="fig|1423816.3.peg.1376"/>
<dbReference type="PANTHER" id="PTHR37842">
    <property type="match status" value="1"/>
</dbReference>
<dbReference type="eggNOG" id="ENOG502Z7KK">
    <property type="taxonomic scope" value="Bacteria"/>
</dbReference>
<dbReference type="Gene3D" id="3.20.20.520">
    <property type="entry name" value="Glycosyl hydrolase family 115"/>
    <property type="match status" value="1"/>
</dbReference>
<protein>
    <recommendedName>
        <fullName evidence="4">Glycosyl hydrolase family 115</fullName>
    </recommendedName>
</protein>
<organism evidence="2 3">
    <name type="scientific">Lacticaseibacillus zeae DSM 20178 = KCTC 3804</name>
    <dbReference type="NCBI Taxonomy" id="1423816"/>
    <lineage>
        <taxon>Bacteria</taxon>
        <taxon>Bacillati</taxon>
        <taxon>Bacillota</taxon>
        <taxon>Bacilli</taxon>
        <taxon>Lactobacillales</taxon>
        <taxon>Lactobacillaceae</taxon>
        <taxon>Lacticaseibacillus</taxon>
    </lineage>
</organism>
<dbReference type="InterPro" id="IPR042301">
    <property type="entry name" value="GH115_sf"/>
</dbReference>
<evidence type="ECO:0000313" key="2">
    <source>
        <dbReference type="EMBL" id="KRK13123.1"/>
    </source>
</evidence>
<evidence type="ECO:0000256" key="1">
    <source>
        <dbReference type="ARBA" id="ARBA00022801"/>
    </source>
</evidence>